<dbReference type="Gene3D" id="1.10.260.40">
    <property type="entry name" value="lambda repressor-like DNA-binding domains"/>
    <property type="match status" value="1"/>
</dbReference>
<dbReference type="InterPro" id="IPR028082">
    <property type="entry name" value="Peripla_BP_I"/>
</dbReference>
<reference evidence="5" key="1">
    <citation type="submission" date="2020-08" db="EMBL/GenBank/DDBJ databases">
        <title>A bifunctional nitrone conjugated secondary metabolite targeting the ribosome.</title>
        <authorList>
            <person name="Limbrick E.M."/>
            <person name="Graf M."/>
            <person name="Derewacz D.K."/>
            <person name="Nguyen F."/>
            <person name="Spraggins J.M."/>
            <person name="Wieland M."/>
            <person name="Ynigez-Gutierrez A.E."/>
            <person name="Reisman B.J."/>
            <person name="Zinshteyn B."/>
            <person name="McCulloch K."/>
            <person name="Iverson T.M."/>
            <person name="Green R."/>
            <person name="Wilson D.N."/>
            <person name="Bachmann B.O."/>
        </authorList>
    </citation>
    <scope>NUCLEOTIDE SEQUENCE</scope>
    <source>
        <strain evidence="5">Africana</strain>
    </source>
</reference>
<dbReference type="Gene3D" id="3.40.50.2300">
    <property type="match status" value="2"/>
</dbReference>
<dbReference type="InterPro" id="IPR010982">
    <property type="entry name" value="Lambda_DNA-bd_dom_sf"/>
</dbReference>
<keyword evidence="3" id="KW-0804">Transcription</keyword>
<dbReference type="AlphaFoldDB" id="A0A7D5Y8E1"/>
<dbReference type="GO" id="GO:0003700">
    <property type="term" value="F:DNA-binding transcription factor activity"/>
    <property type="evidence" value="ECO:0007669"/>
    <property type="project" value="TreeGrafter"/>
</dbReference>
<dbReference type="SUPFAM" id="SSF47413">
    <property type="entry name" value="lambda repressor-like DNA-binding domains"/>
    <property type="match status" value="1"/>
</dbReference>
<dbReference type="Pfam" id="PF00356">
    <property type="entry name" value="LacI"/>
    <property type="match status" value="1"/>
</dbReference>
<dbReference type="Pfam" id="PF13377">
    <property type="entry name" value="Peripla_BP_3"/>
    <property type="match status" value="1"/>
</dbReference>
<protein>
    <submittedName>
        <fullName evidence="5">LacI family DNA-binding transcriptional regulator</fullName>
    </submittedName>
</protein>
<dbReference type="PROSITE" id="PS50932">
    <property type="entry name" value="HTH_LACI_2"/>
    <property type="match status" value="1"/>
</dbReference>
<dbReference type="InterPro" id="IPR000843">
    <property type="entry name" value="HTH_LacI"/>
</dbReference>
<evidence type="ECO:0000259" key="4">
    <source>
        <dbReference type="PROSITE" id="PS50932"/>
    </source>
</evidence>
<dbReference type="PROSITE" id="PS00356">
    <property type="entry name" value="HTH_LACI_1"/>
    <property type="match status" value="1"/>
</dbReference>
<gene>
    <name evidence="5" type="ORF">HZU44_27560</name>
</gene>
<organism evidence="5">
    <name type="scientific">Micromonospora carbonacea</name>
    <dbReference type="NCBI Taxonomy" id="47853"/>
    <lineage>
        <taxon>Bacteria</taxon>
        <taxon>Bacillati</taxon>
        <taxon>Actinomycetota</taxon>
        <taxon>Actinomycetes</taxon>
        <taxon>Micromonosporales</taxon>
        <taxon>Micromonosporaceae</taxon>
        <taxon>Micromonospora</taxon>
    </lineage>
</organism>
<feature type="domain" description="HTH lacI-type" evidence="4">
    <location>
        <begin position="16"/>
        <end position="70"/>
    </location>
</feature>
<accession>A0A7D5Y8E1</accession>
<dbReference type="PANTHER" id="PTHR30146:SF138">
    <property type="entry name" value="TRANSCRIPTIONAL REGULATORY PROTEIN"/>
    <property type="match status" value="1"/>
</dbReference>
<dbReference type="GO" id="GO:0000976">
    <property type="term" value="F:transcription cis-regulatory region binding"/>
    <property type="evidence" value="ECO:0007669"/>
    <property type="project" value="TreeGrafter"/>
</dbReference>
<dbReference type="SUPFAM" id="SSF53822">
    <property type="entry name" value="Periplasmic binding protein-like I"/>
    <property type="match status" value="1"/>
</dbReference>
<dbReference type="EMBL" id="CP058905">
    <property type="protein sequence ID" value="QLJ98399.1"/>
    <property type="molecule type" value="Genomic_DNA"/>
</dbReference>
<keyword evidence="2 5" id="KW-0238">DNA-binding</keyword>
<dbReference type="InterPro" id="IPR046335">
    <property type="entry name" value="LacI/GalR-like_sensor"/>
</dbReference>
<evidence type="ECO:0000256" key="3">
    <source>
        <dbReference type="ARBA" id="ARBA00023163"/>
    </source>
</evidence>
<dbReference type="PRINTS" id="PR00036">
    <property type="entry name" value="HTHLACI"/>
</dbReference>
<dbReference type="CDD" id="cd01392">
    <property type="entry name" value="HTH_LacI"/>
    <property type="match status" value="1"/>
</dbReference>
<evidence type="ECO:0000256" key="2">
    <source>
        <dbReference type="ARBA" id="ARBA00023125"/>
    </source>
</evidence>
<keyword evidence="1" id="KW-0805">Transcription regulation</keyword>
<name>A0A7D5Y8E1_9ACTN</name>
<evidence type="ECO:0000256" key="1">
    <source>
        <dbReference type="ARBA" id="ARBA00023015"/>
    </source>
</evidence>
<proteinExistence type="predicted"/>
<dbReference type="SMART" id="SM00354">
    <property type="entry name" value="HTH_LACI"/>
    <property type="match status" value="1"/>
</dbReference>
<dbReference type="PANTHER" id="PTHR30146">
    <property type="entry name" value="LACI-RELATED TRANSCRIPTIONAL REPRESSOR"/>
    <property type="match status" value="1"/>
</dbReference>
<sequence>MVEKNGTAGAQAGRRVTLRDVARVAGVSHQTVSRAINGKGEIDPETQRRVLDVARELRYRPSRFGRGLVRPDVVTIGLIVSDVVNPFFPEFIAGVIEAAGGRNWQVVVASTENDRLRELTLLKSLGQQVDALVGYLSHTDEELEPYVAGVPLVIVDRGVGSAAHALVQVDTKAGVRAGLEHLIERGHRRIGMIDCVSTCDPMVRRQTFLDVAHAHRLPVDEGRIVLGEQSIAGGGDAFEMLRTAHPDVTAVLAFNDLVAIGAFQAARRLGVTVPAECALVGFDGLSIGELIDPPLTTIHLDKRRLGELAVHQVDQLLAGELPPPALLSPHLVVRGTT</sequence>
<evidence type="ECO:0000313" key="5">
    <source>
        <dbReference type="EMBL" id="QLJ98399.1"/>
    </source>
</evidence>
<dbReference type="CDD" id="cd06267">
    <property type="entry name" value="PBP1_LacI_sugar_binding-like"/>
    <property type="match status" value="1"/>
</dbReference>